<dbReference type="InterPro" id="IPR050515">
    <property type="entry name" value="Beta-lactam/transpept"/>
</dbReference>
<comment type="caution">
    <text evidence="8">The sequence shown here is derived from an EMBL/GenBank/DDBJ whole genome shotgun (WGS) entry which is preliminary data.</text>
</comment>
<evidence type="ECO:0000313" key="8">
    <source>
        <dbReference type="EMBL" id="MCW6035933.1"/>
    </source>
</evidence>
<dbReference type="Proteomes" id="UP001526426">
    <property type="component" value="Unassembled WGS sequence"/>
</dbReference>
<keyword evidence="5" id="KW-1133">Transmembrane helix</keyword>
<reference evidence="8 9" key="1">
    <citation type="submission" date="2021-08" db="EMBL/GenBank/DDBJ databases">
        <title>Draft genome sequence of Spirulina subsalsa with high tolerance to salinity and hype-accumulation of phycocyanin.</title>
        <authorList>
            <person name="Pei H."/>
            <person name="Jiang L."/>
        </authorList>
    </citation>
    <scope>NUCLEOTIDE SEQUENCE [LARGE SCALE GENOMIC DNA]</scope>
    <source>
        <strain evidence="8 9">FACHB-351</strain>
    </source>
</reference>
<feature type="domain" description="Penicillin-binding protein dimerisation" evidence="7">
    <location>
        <begin position="98"/>
        <end position="208"/>
    </location>
</feature>
<dbReference type="Pfam" id="PF03717">
    <property type="entry name" value="PBP_dimer"/>
    <property type="match status" value="1"/>
</dbReference>
<dbReference type="Pfam" id="PF00905">
    <property type="entry name" value="Transpeptidase"/>
    <property type="match status" value="1"/>
</dbReference>
<dbReference type="RefSeq" id="WP_265263655.1">
    <property type="nucleotide sequence ID" value="NZ_JAIHOM010000023.1"/>
</dbReference>
<organism evidence="8 9">
    <name type="scientific">Spirulina subsalsa FACHB-351</name>
    <dbReference type="NCBI Taxonomy" id="234711"/>
    <lineage>
        <taxon>Bacteria</taxon>
        <taxon>Bacillati</taxon>
        <taxon>Cyanobacteriota</taxon>
        <taxon>Cyanophyceae</taxon>
        <taxon>Spirulinales</taxon>
        <taxon>Spirulinaceae</taxon>
        <taxon>Spirulina</taxon>
    </lineage>
</organism>
<proteinExistence type="inferred from homology"/>
<gene>
    <name evidence="8" type="ORF">K4A83_06555</name>
</gene>
<sequence>MAGSKVTVLRPKTSSSRPHASTVPPQSPTPKKQRKGGWVGRNRKTGRLLWSRLLLVWGALLAGSAALAFHLYQLQIVQGDEFMEKAQQQQMVYMRPYVPRRPIVDRHGNVLATDRLVYKLFAHPKLFKIPPEEIATRLAPILERNPERLLEAFQRRASGIPIAHRLPEERADQVAALGLDGLELIRQYSRLYPQQELAAEIVGYVDVDHKGQSGLEFTQQDLLERNVRTLRLNRAGNGALMPDHIPEGFMNFDDQRLQLTLDMRLQRVARSILKQQVTNYQAKRGAVIVMDVRDGSILALVTEPTFDPNEYSRYNINLFKNWTITDLYEPGSTFKPINIAIALDKGVINENTILADPGRVQIERWEIRNHDFERRGGRGRLNLSETLIYSSNVAMVNLVRKMRVQDYYEALQNLKMNQRMGIELPGESAGQLKSPQQFFASPVEAATSSFGQGFSLTPLKLVQLHAALANGGKLVTPHVVNAMIDGEGNVMKRLPLPKPERIFSEETTNIVMRKMEDTINSSAGATVKIPNYRLGGKSGTAQKASPAGGYYSDLKIVSFIAALPVEDPKYVVLAVLDEPKGDNAFGSTVAGPVVRAVSEALIAIEGIPPSQ</sequence>
<evidence type="ECO:0000259" key="6">
    <source>
        <dbReference type="Pfam" id="PF00905"/>
    </source>
</evidence>
<dbReference type="InterPro" id="IPR012338">
    <property type="entry name" value="Beta-lactam/transpept-like"/>
</dbReference>
<evidence type="ECO:0000256" key="1">
    <source>
        <dbReference type="ARBA" id="ARBA00004370"/>
    </source>
</evidence>
<dbReference type="InterPro" id="IPR005311">
    <property type="entry name" value="PBP_dimer"/>
</dbReference>
<dbReference type="Gene3D" id="3.40.710.10">
    <property type="entry name" value="DD-peptidase/beta-lactamase superfamily"/>
    <property type="match status" value="1"/>
</dbReference>
<dbReference type="InterPro" id="IPR036138">
    <property type="entry name" value="PBP_dimer_sf"/>
</dbReference>
<dbReference type="Gene3D" id="3.30.450.330">
    <property type="match status" value="1"/>
</dbReference>
<keyword evidence="9" id="KW-1185">Reference proteome</keyword>
<dbReference type="PANTHER" id="PTHR30627">
    <property type="entry name" value="PEPTIDOGLYCAN D,D-TRANSPEPTIDASE"/>
    <property type="match status" value="1"/>
</dbReference>
<dbReference type="SUPFAM" id="SSF56519">
    <property type="entry name" value="Penicillin binding protein dimerisation domain"/>
    <property type="match status" value="1"/>
</dbReference>
<keyword evidence="5" id="KW-0812">Transmembrane</keyword>
<dbReference type="InterPro" id="IPR001460">
    <property type="entry name" value="PCN-bd_Tpept"/>
</dbReference>
<dbReference type="EMBL" id="JAIHOM010000023">
    <property type="protein sequence ID" value="MCW6035933.1"/>
    <property type="molecule type" value="Genomic_DNA"/>
</dbReference>
<comment type="subcellular location">
    <subcellularLocation>
        <location evidence="1">Membrane</location>
    </subcellularLocation>
</comment>
<dbReference type="Gene3D" id="3.90.1310.10">
    <property type="entry name" value="Penicillin-binding protein 2a (Domain 2)"/>
    <property type="match status" value="1"/>
</dbReference>
<dbReference type="SUPFAM" id="SSF56601">
    <property type="entry name" value="beta-lactamase/transpeptidase-like"/>
    <property type="match status" value="1"/>
</dbReference>
<name>A0ABT3L369_9CYAN</name>
<evidence type="ECO:0000256" key="4">
    <source>
        <dbReference type="SAM" id="MobiDB-lite"/>
    </source>
</evidence>
<feature type="region of interest" description="Disordered" evidence="4">
    <location>
        <begin position="1"/>
        <end position="39"/>
    </location>
</feature>
<feature type="domain" description="Penicillin-binding protein transpeptidase" evidence="6">
    <location>
        <begin position="285"/>
        <end position="598"/>
    </location>
</feature>
<comment type="similarity">
    <text evidence="2">Belongs to the transpeptidase family.</text>
</comment>
<evidence type="ECO:0000313" key="9">
    <source>
        <dbReference type="Proteomes" id="UP001526426"/>
    </source>
</evidence>
<dbReference type="PANTHER" id="PTHR30627:SF1">
    <property type="entry name" value="PEPTIDOGLYCAN D,D-TRANSPEPTIDASE FTSI"/>
    <property type="match status" value="1"/>
</dbReference>
<protein>
    <submittedName>
        <fullName evidence="8">Penicillin-binding protein 2</fullName>
    </submittedName>
</protein>
<evidence type="ECO:0000256" key="3">
    <source>
        <dbReference type="ARBA" id="ARBA00023136"/>
    </source>
</evidence>
<keyword evidence="3 5" id="KW-0472">Membrane</keyword>
<feature type="transmembrane region" description="Helical" evidence="5">
    <location>
        <begin position="53"/>
        <end position="72"/>
    </location>
</feature>
<evidence type="ECO:0000259" key="7">
    <source>
        <dbReference type="Pfam" id="PF03717"/>
    </source>
</evidence>
<accession>A0ABT3L369</accession>
<evidence type="ECO:0000256" key="5">
    <source>
        <dbReference type="SAM" id="Phobius"/>
    </source>
</evidence>
<evidence type="ECO:0000256" key="2">
    <source>
        <dbReference type="ARBA" id="ARBA00007171"/>
    </source>
</evidence>